<protein>
    <submittedName>
        <fullName evidence="1">MazG-like protein</fullName>
    </submittedName>
</protein>
<name>A0A2S0M626_MEGEL</name>
<accession>A0A2S0M626</accession>
<dbReference type="EMBL" id="CP027569">
    <property type="protein sequence ID" value="AVO26889.1"/>
    <property type="molecule type" value="Genomic_DNA"/>
</dbReference>
<evidence type="ECO:0000313" key="1">
    <source>
        <dbReference type="EMBL" id="AVO26889.1"/>
    </source>
</evidence>
<dbReference type="Proteomes" id="UP000238358">
    <property type="component" value="Chromosome"/>
</dbReference>
<organism evidence="1 2">
    <name type="scientific">Megasphaera elsdenii</name>
    <dbReference type="NCBI Taxonomy" id="907"/>
    <lineage>
        <taxon>Bacteria</taxon>
        <taxon>Bacillati</taxon>
        <taxon>Bacillota</taxon>
        <taxon>Negativicutes</taxon>
        <taxon>Veillonellales</taxon>
        <taxon>Veillonellaceae</taxon>
        <taxon>Megasphaera</taxon>
    </lineage>
</organism>
<evidence type="ECO:0000313" key="2">
    <source>
        <dbReference type="Proteomes" id="UP000238358"/>
    </source>
</evidence>
<reference evidence="1 2" key="1">
    <citation type="journal article" date="2018" name="Genome Announc.">
        <title>Complete genomes of two Megasphaera elsdenii strains, NCIMB 702410 and ATCC 25940.</title>
        <authorList>
            <person name="Hatmaker E.A."/>
            <person name="O'Dell K."/>
            <person name="Riley L.A."/>
            <person name="Klingeman D.M."/>
            <person name="Guss A.M."/>
        </authorList>
    </citation>
    <scope>NUCLEOTIDE SEQUENCE [LARGE SCALE GENOMIC DNA]</scope>
    <source>
        <strain evidence="1 2">NCIMB702410</strain>
    </source>
</reference>
<dbReference type="CDD" id="cd11543">
    <property type="entry name" value="NTP-PPase_u6"/>
    <property type="match status" value="1"/>
</dbReference>
<dbReference type="RefSeq" id="WP_027895151.1">
    <property type="nucleotide sequence ID" value="NZ_CAMDYL010000030.1"/>
</dbReference>
<proteinExistence type="predicted"/>
<gene>
    <name evidence="1" type="ORF">C6Y28_04275</name>
</gene>
<dbReference type="AlphaFoldDB" id="A0A2S0M626"/>
<dbReference type="OrthoDB" id="196226at2"/>
<sequence>MDLNEVSERSVAIRVAYHALEREYHGSEWSIEEDALAFLTDASLAGRLTMSHEGRWPSDSEDKLPAKIGECVWWLAVLADRMGLDFSDCVTKFLEDTEQALK</sequence>